<keyword evidence="6" id="KW-1185">Reference proteome</keyword>
<dbReference type="PANTHER" id="PTHR40622">
    <property type="match status" value="1"/>
</dbReference>
<feature type="compositionally biased region" description="Basic residues" evidence="1">
    <location>
        <begin position="290"/>
        <end position="308"/>
    </location>
</feature>
<dbReference type="InterPro" id="IPR056145">
    <property type="entry name" value="DUF7728"/>
</dbReference>
<feature type="region of interest" description="Disordered" evidence="1">
    <location>
        <begin position="387"/>
        <end position="407"/>
    </location>
</feature>
<proteinExistence type="predicted"/>
<evidence type="ECO:0000256" key="1">
    <source>
        <dbReference type="SAM" id="MobiDB-lite"/>
    </source>
</evidence>
<dbReference type="PANTHER" id="PTHR40622:SF1">
    <property type="match status" value="1"/>
</dbReference>
<evidence type="ECO:0000256" key="2">
    <source>
        <dbReference type="SAM" id="Phobius"/>
    </source>
</evidence>
<evidence type="ECO:0000259" key="4">
    <source>
        <dbReference type="Pfam" id="PF24854"/>
    </source>
</evidence>
<feature type="compositionally biased region" description="Basic and acidic residues" evidence="1">
    <location>
        <begin position="391"/>
        <end position="407"/>
    </location>
</feature>
<feature type="signal peptide" evidence="3">
    <location>
        <begin position="1"/>
        <end position="18"/>
    </location>
</feature>
<feature type="domain" description="DUF7728" evidence="4">
    <location>
        <begin position="44"/>
        <end position="201"/>
    </location>
</feature>
<dbReference type="OrthoDB" id="5409353at2759"/>
<dbReference type="HOGENOM" id="CLU_692927_0_0_1"/>
<feature type="region of interest" description="Disordered" evidence="1">
    <location>
        <begin position="271"/>
        <end position="308"/>
    </location>
</feature>
<dbReference type="RefSeq" id="XP_013431189.1">
    <property type="nucleotide sequence ID" value="XM_013575735.1"/>
</dbReference>
<keyword evidence="2" id="KW-0472">Membrane</keyword>
<evidence type="ECO:0000313" key="5">
    <source>
        <dbReference type="EMBL" id="KEQ76783.1"/>
    </source>
</evidence>
<dbReference type="Pfam" id="PF24854">
    <property type="entry name" value="DUF7728"/>
    <property type="match status" value="1"/>
</dbReference>
<feature type="transmembrane region" description="Helical" evidence="2">
    <location>
        <begin position="315"/>
        <end position="344"/>
    </location>
</feature>
<organism evidence="5 6">
    <name type="scientific">Aureobasidium namibiae CBS 147.97</name>
    <dbReference type="NCBI Taxonomy" id="1043004"/>
    <lineage>
        <taxon>Eukaryota</taxon>
        <taxon>Fungi</taxon>
        <taxon>Dikarya</taxon>
        <taxon>Ascomycota</taxon>
        <taxon>Pezizomycotina</taxon>
        <taxon>Dothideomycetes</taxon>
        <taxon>Dothideomycetidae</taxon>
        <taxon>Dothideales</taxon>
        <taxon>Saccotheciaceae</taxon>
        <taxon>Aureobasidium</taxon>
    </lineage>
</organism>
<evidence type="ECO:0000256" key="3">
    <source>
        <dbReference type="SAM" id="SignalP"/>
    </source>
</evidence>
<keyword evidence="3" id="KW-0732">Signal</keyword>
<accession>A0A074WUE0</accession>
<name>A0A074WUE0_9PEZI</name>
<dbReference type="EMBL" id="KL584703">
    <property type="protein sequence ID" value="KEQ76783.1"/>
    <property type="molecule type" value="Genomic_DNA"/>
</dbReference>
<keyword evidence="2" id="KW-1133">Transmembrane helix</keyword>
<reference evidence="5 6" key="1">
    <citation type="journal article" date="2014" name="BMC Genomics">
        <title>Genome sequencing of four Aureobasidium pullulans varieties: biotechnological potential, stress tolerance, and description of new species.</title>
        <authorList>
            <person name="Gostin Ar C."/>
            <person name="Ohm R.A."/>
            <person name="Kogej T."/>
            <person name="Sonjak S."/>
            <person name="Turk M."/>
            <person name="Zajc J."/>
            <person name="Zalar P."/>
            <person name="Grube M."/>
            <person name="Sun H."/>
            <person name="Han J."/>
            <person name="Sharma A."/>
            <person name="Chiniquy J."/>
            <person name="Ngan C.Y."/>
            <person name="Lipzen A."/>
            <person name="Barry K."/>
            <person name="Grigoriev I.V."/>
            <person name="Gunde-Cimerman N."/>
        </authorList>
    </citation>
    <scope>NUCLEOTIDE SEQUENCE [LARGE SCALE GENOMIC DNA]</scope>
    <source>
        <strain evidence="5 6">CBS 147.97</strain>
    </source>
</reference>
<dbReference type="AlphaFoldDB" id="A0A074WUE0"/>
<feature type="chain" id="PRO_5001701711" description="DUF7728 domain-containing protein" evidence="3">
    <location>
        <begin position="19"/>
        <end position="407"/>
    </location>
</feature>
<evidence type="ECO:0000313" key="6">
    <source>
        <dbReference type="Proteomes" id="UP000027730"/>
    </source>
</evidence>
<protein>
    <recommendedName>
        <fullName evidence="4">DUF7728 domain-containing protein</fullName>
    </recommendedName>
</protein>
<gene>
    <name evidence="5" type="ORF">M436DRAFT_69725</name>
</gene>
<dbReference type="GeneID" id="25414647"/>
<dbReference type="Proteomes" id="UP000027730">
    <property type="component" value="Unassembled WGS sequence"/>
</dbReference>
<sequence length="407" mass="43930">MLGRTVGALAALSLGANAILLPPGISKISESRAGALELALDPKSQAVKVHCSACVFPSTQQESTLEKGDDDIVWIQGGSKDVLFNFSIADNDKDLLLNGVKIYPVDGGFAFDEPTVGQVQSSASLASIKSDPEQVTPLRVSSAGMRVHEETISSLNDRLVVINYQVGQLESQPMALDAVNLKLLKGAEGSLMIISVDATPSEHGFDNPLAGVPTKECGMLPASLCKWKSAVEDKISNFKPSMPHALGGCGGRKEPHRLPGHVKPHFEMHPDFETRPDRHHPHPHGPGAHPRPHHPHGPHGHHGPHHHRHHHFLPAFVHAFVAVLIPVMAGITMGMFVSLIGMLVGRLISFLWIKFGRGGQRGYASVAQSEEGTESAEKGIVLVENDVEEESLPKYEDAPAYDEKDRE</sequence>
<keyword evidence="2" id="KW-0812">Transmembrane</keyword>